<proteinExistence type="inferred from homology"/>
<dbReference type="GO" id="GO:0005737">
    <property type="term" value="C:cytoplasm"/>
    <property type="evidence" value="ECO:0007669"/>
    <property type="project" value="UniProtKB-SubCell"/>
</dbReference>
<evidence type="ECO:0000259" key="14">
    <source>
        <dbReference type="PROSITE" id="PS51986"/>
    </source>
</evidence>
<dbReference type="PROSITE" id="PS51986">
    <property type="entry name" value="GS_BETA_GRASP"/>
    <property type="match status" value="1"/>
</dbReference>
<dbReference type="FunFam" id="3.30.590.10:FF:000011">
    <property type="entry name" value="Glutamine synthetase"/>
    <property type="match status" value="1"/>
</dbReference>
<protein>
    <recommendedName>
        <fullName evidence="4">glutamine synthetase</fullName>
        <ecNumber evidence="4">6.3.1.2</ecNumber>
    </recommendedName>
    <alternativeName>
        <fullName evidence="10">Glutamine synthetase II</fullName>
    </alternativeName>
</protein>
<dbReference type="PROSITE" id="PS00181">
    <property type="entry name" value="GLNA_ATP"/>
    <property type="match status" value="1"/>
</dbReference>
<organism evidence="16 17">
    <name type="scientific">Candidatus Yanofskybacteria bacterium RIFCSPHIGHO2_01_FULL_45_42</name>
    <dbReference type="NCBI Taxonomy" id="1802671"/>
    <lineage>
        <taxon>Bacteria</taxon>
        <taxon>Candidatus Yanofskyibacteriota</taxon>
    </lineage>
</organism>
<evidence type="ECO:0000256" key="11">
    <source>
        <dbReference type="ARBA" id="ARBA00049436"/>
    </source>
</evidence>
<dbReference type="GO" id="GO:0005524">
    <property type="term" value="F:ATP binding"/>
    <property type="evidence" value="ECO:0007669"/>
    <property type="project" value="UniProtKB-KW"/>
</dbReference>
<dbReference type="AlphaFoldDB" id="A0A1F8F3X7"/>
<comment type="catalytic activity">
    <reaction evidence="11">
        <text>L-glutamate + NH4(+) + ATP = L-glutamine + ADP + phosphate + H(+)</text>
        <dbReference type="Rhea" id="RHEA:16169"/>
        <dbReference type="ChEBI" id="CHEBI:15378"/>
        <dbReference type="ChEBI" id="CHEBI:28938"/>
        <dbReference type="ChEBI" id="CHEBI:29985"/>
        <dbReference type="ChEBI" id="CHEBI:30616"/>
        <dbReference type="ChEBI" id="CHEBI:43474"/>
        <dbReference type="ChEBI" id="CHEBI:58359"/>
        <dbReference type="ChEBI" id="CHEBI:456216"/>
        <dbReference type="EC" id="6.3.1.2"/>
    </reaction>
</comment>
<comment type="similarity">
    <text evidence="3 12 13">Belongs to the glutamine synthetase family.</text>
</comment>
<dbReference type="Gene3D" id="3.10.20.70">
    <property type="entry name" value="Glutamine synthetase, N-terminal domain"/>
    <property type="match status" value="1"/>
</dbReference>
<feature type="domain" description="GS beta-grasp" evidence="14">
    <location>
        <begin position="3"/>
        <end position="109"/>
    </location>
</feature>
<evidence type="ECO:0000256" key="1">
    <source>
        <dbReference type="ARBA" id="ARBA00003117"/>
    </source>
</evidence>
<evidence type="ECO:0000256" key="13">
    <source>
        <dbReference type="RuleBase" id="RU000384"/>
    </source>
</evidence>
<gene>
    <name evidence="16" type="ORF">A2750_00095</name>
</gene>
<dbReference type="Proteomes" id="UP000178023">
    <property type="component" value="Unassembled WGS sequence"/>
</dbReference>
<dbReference type="Pfam" id="PF03951">
    <property type="entry name" value="Gln-synt_N"/>
    <property type="match status" value="1"/>
</dbReference>
<evidence type="ECO:0000256" key="7">
    <source>
        <dbReference type="ARBA" id="ARBA00022741"/>
    </source>
</evidence>
<reference evidence="16 17" key="1">
    <citation type="journal article" date="2016" name="Nat. Commun.">
        <title>Thousands of microbial genomes shed light on interconnected biogeochemical processes in an aquifer system.</title>
        <authorList>
            <person name="Anantharaman K."/>
            <person name="Brown C.T."/>
            <person name="Hug L.A."/>
            <person name="Sharon I."/>
            <person name="Castelle C.J."/>
            <person name="Probst A.J."/>
            <person name="Thomas B.C."/>
            <person name="Singh A."/>
            <person name="Wilkins M.J."/>
            <person name="Karaoz U."/>
            <person name="Brodie E.L."/>
            <person name="Williams K.H."/>
            <person name="Hubbard S.S."/>
            <person name="Banfield J.F."/>
        </authorList>
    </citation>
    <scope>NUCLEOTIDE SEQUENCE [LARGE SCALE GENOMIC DNA]</scope>
</reference>
<dbReference type="InterPro" id="IPR008147">
    <property type="entry name" value="Gln_synt_N"/>
</dbReference>
<evidence type="ECO:0000256" key="6">
    <source>
        <dbReference type="ARBA" id="ARBA00022598"/>
    </source>
</evidence>
<dbReference type="EMBL" id="MGJL01000017">
    <property type="protein sequence ID" value="OGN07841.1"/>
    <property type="molecule type" value="Genomic_DNA"/>
</dbReference>
<keyword evidence="8" id="KW-0067">ATP-binding</keyword>
<evidence type="ECO:0000256" key="10">
    <source>
        <dbReference type="ARBA" id="ARBA00043026"/>
    </source>
</evidence>
<name>A0A1F8F3X7_9BACT</name>
<evidence type="ECO:0000313" key="17">
    <source>
        <dbReference type="Proteomes" id="UP000178023"/>
    </source>
</evidence>
<evidence type="ECO:0000313" key="16">
    <source>
        <dbReference type="EMBL" id="OGN07841.1"/>
    </source>
</evidence>
<feature type="domain" description="GS catalytic" evidence="15">
    <location>
        <begin position="116"/>
        <end position="389"/>
    </location>
</feature>
<comment type="subunit">
    <text evidence="9">Homooctamer and homotetramer.</text>
</comment>
<dbReference type="Pfam" id="PF00120">
    <property type="entry name" value="Gln-synt_C"/>
    <property type="match status" value="1"/>
</dbReference>
<dbReference type="InterPro" id="IPR008146">
    <property type="entry name" value="Gln_synth_cat_dom"/>
</dbReference>
<keyword evidence="7" id="KW-0547">Nucleotide-binding</keyword>
<dbReference type="GO" id="GO:0006542">
    <property type="term" value="P:glutamine biosynthetic process"/>
    <property type="evidence" value="ECO:0007669"/>
    <property type="project" value="InterPro"/>
</dbReference>
<evidence type="ECO:0000256" key="3">
    <source>
        <dbReference type="ARBA" id="ARBA00009897"/>
    </source>
</evidence>
<evidence type="ECO:0000256" key="4">
    <source>
        <dbReference type="ARBA" id="ARBA00012937"/>
    </source>
</evidence>
<evidence type="ECO:0000256" key="5">
    <source>
        <dbReference type="ARBA" id="ARBA00022490"/>
    </source>
</evidence>
<evidence type="ECO:0000256" key="2">
    <source>
        <dbReference type="ARBA" id="ARBA00004496"/>
    </source>
</evidence>
<dbReference type="SUPFAM" id="SSF54368">
    <property type="entry name" value="Glutamine synthetase, N-terminal domain"/>
    <property type="match status" value="1"/>
</dbReference>
<dbReference type="PANTHER" id="PTHR20852:SF57">
    <property type="entry name" value="GLUTAMINE SYNTHETASE 2 CYTOPLASMIC"/>
    <property type="match status" value="1"/>
</dbReference>
<evidence type="ECO:0000256" key="12">
    <source>
        <dbReference type="PROSITE-ProRule" id="PRU01330"/>
    </source>
</evidence>
<evidence type="ECO:0000259" key="15">
    <source>
        <dbReference type="PROSITE" id="PS51987"/>
    </source>
</evidence>
<dbReference type="InterPro" id="IPR050292">
    <property type="entry name" value="Glutamine_Synthetase"/>
</dbReference>
<comment type="caution">
    <text evidence="16">The sequence shown here is derived from an EMBL/GenBank/DDBJ whole genome shotgun (WGS) entry which is preliminary data.</text>
</comment>
<dbReference type="InterPro" id="IPR014746">
    <property type="entry name" value="Gln_synth/guanido_kin_cat_dom"/>
</dbReference>
<dbReference type="SMART" id="SM01230">
    <property type="entry name" value="Gln-synt_C"/>
    <property type="match status" value="1"/>
</dbReference>
<sequence>MNKKICAEYIWIDGQRPTAKLRSKTKILDLEQMKFESWSDNGFTQIIPSEEDNEVDPLSIPYWSFDGSSTEQAEGRFSDCILVPVQALPDPIRGGQNILVLNEVMNTDGSPHISNTRAILRKAVAQYTNEEPLFGIEQEYTLYGKNDWPHGWPKPWPKFLRWLNKLGLKKGYPPPQGRFYCGVGFDEVHGRPLIEDHLKKCLDAGFAGINAEVMPAQWEFQVGPSGPLEVADQLWLARWLLYRIGEDYNAYAKLDPKPMSGNWNGAGAHTNFSTKTMRREGGIKAILKACEKLGTRHKQHIAVYGDGNQKRLTGKHETCGIETFRYGVGDRGASIRIPTPVHNAGKGYLEDRRPAANIDPYKVCTALLETICGNGFDPSAYGWRPDCII</sequence>
<dbReference type="SUPFAM" id="SSF55931">
    <property type="entry name" value="Glutamine synthetase/guanido kinase"/>
    <property type="match status" value="1"/>
</dbReference>
<evidence type="ECO:0000256" key="8">
    <source>
        <dbReference type="ARBA" id="ARBA00022840"/>
    </source>
</evidence>
<keyword evidence="6" id="KW-0436">Ligase</keyword>
<dbReference type="EC" id="6.3.1.2" evidence="4"/>
<keyword evidence="5" id="KW-0963">Cytoplasm</keyword>
<accession>A0A1F8F3X7</accession>
<dbReference type="GO" id="GO:0004356">
    <property type="term" value="F:glutamine synthetase activity"/>
    <property type="evidence" value="ECO:0007669"/>
    <property type="project" value="UniProtKB-EC"/>
</dbReference>
<dbReference type="Gene3D" id="3.30.590.10">
    <property type="entry name" value="Glutamine synthetase/guanido kinase, catalytic domain"/>
    <property type="match status" value="1"/>
</dbReference>
<dbReference type="InterPro" id="IPR027303">
    <property type="entry name" value="Gln_synth_gly_rich_site"/>
</dbReference>
<dbReference type="InterPro" id="IPR036651">
    <property type="entry name" value="Gln_synt_N_sf"/>
</dbReference>
<comment type="subcellular location">
    <subcellularLocation>
        <location evidence="2">Cytoplasm</location>
    </subcellularLocation>
</comment>
<dbReference type="PROSITE" id="PS51987">
    <property type="entry name" value="GS_CATALYTIC"/>
    <property type="match status" value="1"/>
</dbReference>
<dbReference type="PANTHER" id="PTHR20852">
    <property type="entry name" value="GLUTAMINE SYNTHETASE"/>
    <property type="match status" value="1"/>
</dbReference>
<comment type="function">
    <text evidence="1">Catalyzes the ATP-dependent biosynthesis of glutamine from glutamate and ammonia.</text>
</comment>
<evidence type="ECO:0000256" key="9">
    <source>
        <dbReference type="ARBA" id="ARBA00038740"/>
    </source>
</evidence>